<name>A0ABP9JU82_9ACTN</name>
<feature type="region of interest" description="Disordered" evidence="1">
    <location>
        <begin position="213"/>
        <end position="328"/>
    </location>
</feature>
<feature type="transmembrane region" description="Helical" evidence="2">
    <location>
        <begin position="118"/>
        <end position="141"/>
    </location>
</feature>
<comment type="caution">
    <text evidence="3">The sequence shown here is derived from an EMBL/GenBank/DDBJ whole genome shotgun (WGS) entry which is preliminary data.</text>
</comment>
<keyword evidence="2" id="KW-1133">Transmembrane helix</keyword>
<accession>A0ABP9JU82</accession>
<evidence type="ECO:0000313" key="4">
    <source>
        <dbReference type="Proteomes" id="UP001500124"/>
    </source>
</evidence>
<organism evidence="3 4">
    <name type="scientific">Streptomyces similanensis</name>
    <dbReference type="NCBI Taxonomy" id="1274988"/>
    <lineage>
        <taxon>Bacteria</taxon>
        <taxon>Bacillati</taxon>
        <taxon>Actinomycetota</taxon>
        <taxon>Actinomycetes</taxon>
        <taxon>Kitasatosporales</taxon>
        <taxon>Streptomycetaceae</taxon>
        <taxon>Streptomyces</taxon>
    </lineage>
</organism>
<evidence type="ECO:0000256" key="1">
    <source>
        <dbReference type="SAM" id="MobiDB-lite"/>
    </source>
</evidence>
<feature type="transmembrane region" description="Helical" evidence="2">
    <location>
        <begin position="55"/>
        <end position="74"/>
    </location>
</feature>
<evidence type="ECO:0000256" key="2">
    <source>
        <dbReference type="SAM" id="Phobius"/>
    </source>
</evidence>
<gene>
    <name evidence="3" type="ORF">GCM10023336_03300</name>
</gene>
<keyword evidence="4" id="KW-1185">Reference proteome</keyword>
<keyword evidence="2" id="KW-0812">Transmembrane</keyword>
<feature type="compositionally biased region" description="Low complexity" evidence="1">
    <location>
        <begin position="285"/>
        <end position="306"/>
    </location>
</feature>
<evidence type="ECO:0008006" key="5">
    <source>
        <dbReference type="Google" id="ProtNLM"/>
    </source>
</evidence>
<feature type="transmembrane region" description="Helical" evidence="2">
    <location>
        <begin position="80"/>
        <end position="106"/>
    </location>
</feature>
<reference evidence="4" key="1">
    <citation type="journal article" date="2019" name="Int. J. Syst. Evol. Microbiol.">
        <title>The Global Catalogue of Microorganisms (GCM) 10K type strain sequencing project: providing services to taxonomists for standard genome sequencing and annotation.</title>
        <authorList>
            <consortium name="The Broad Institute Genomics Platform"/>
            <consortium name="The Broad Institute Genome Sequencing Center for Infectious Disease"/>
            <person name="Wu L."/>
            <person name="Ma J."/>
        </authorList>
    </citation>
    <scope>NUCLEOTIDE SEQUENCE [LARGE SCALE GENOMIC DNA]</scope>
    <source>
        <strain evidence="4">JCM 18410</strain>
    </source>
</reference>
<evidence type="ECO:0000313" key="3">
    <source>
        <dbReference type="EMBL" id="GAA5042435.1"/>
    </source>
</evidence>
<proteinExistence type="predicted"/>
<dbReference type="Proteomes" id="UP001500124">
    <property type="component" value="Unassembled WGS sequence"/>
</dbReference>
<dbReference type="EMBL" id="BAABKC010000005">
    <property type="protein sequence ID" value="GAA5042435.1"/>
    <property type="molecule type" value="Genomic_DNA"/>
</dbReference>
<sequence length="328" mass="34235">MGHWLYRNIVEPGKLPLLLALGAFVVTFLVTRVITRLIRAGKGPFGNVRAGGVHIHHVVPGVVLSVLGGFGAVASGRHGFGAAAFAVVFGVGAGLVLDEFALLLHLDDVYWSEAGRKSVEAVVLTAALVGLVLAGFSPFGVNDVSPDELQDRGTILSTVAVNFLFSLVALGKGKLRLAVFGVIVPLVALVGAVRLARPDSYWARRFYARRPRAQARADRRADRHDRRWGAPRRAVEDWIAGKPDPPARPELPDAPRSQLPGPPPAELDAPSTGLDAPAAGLPDVPSSGLPGAAPAGSPGPSDAGPAHDSGPASGKAHRPAARSHRDPE</sequence>
<feature type="transmembrane region" description="Helical" evidence="2">
    <location>
        <begin position="153"/>
        <end position="170"/>
    </location>
</feature>
<protein>
    <recommendedName>
        <fullName evidence="5">Integral membrane protein</fullName>
    </recommendedName>
</protein>
<feature type="transmembrane region" description="Helical" evidence="2">
    <location>
        <begin position="177"/>
        <end position="196"/>
    </location>
</feature>
<feature type="compositionally biased region" description="Basic and acidic residues" evidence="1">
    <location>
        <begin position="215"/>
        <end position="236"/>
    </location>
</feature>
<feature type="transmembrane region" description="Helical" evidence="2">
    <location>
        <begin position="15"/>
        <end position="34"/>
    </location>
</feature>
<keyword evidence="2" id="KW-0472">Membrane</keyword>